<protein>
    <recommendedName>
        <fullName evidence="2">Bacterial Pleckstrin homology domain-containing protein</fullName>
    </recommendedName>
</protein>
<evidence type="ECO:0000313" key="4">
    <source>
        <dbReference type="Proteomes" id="UP000523196"/>
    </source>
</evidence>
<evidence type="ECO:0000256" key="1">
    <source>
        <dbReference type="SAM" id="Phobius"/>
    </source>
</evidence>
<feature type="transmembrane region" description="Helical" evidence="1">
    <location>
        <begin position="55"/>
        <end position="73"/>
    </location>
</feature>
<evidence type="ECO:0000313" key="3">
    <source>
        <dbReference type="EMBL" id="MBB1061389.1"/>
    </source>
</evidence>
<dbReference type="RefSeq" id="WP_182688160.1">
    <property type="nucleotide sequence ID" value="NZ_JACHTF010000014.1"/>
</dbReference>
<dbReference type="InterPro" id="IPR027783">
    <property type="entry name" value="Bacterial_PH-related"/>
</dbReference>
<name>A0A7W3TNM4_9GAMM</name>
<gene>
    <name evidence="3" type="ORF">H4F98_12495</name>
</gene>
<keyword evidence="1" id="KW-0812">Transmembrane</keyword>
<dbReference type="EMBL" id="JACHTF010000014">
    <property type="protein sequence ID" value="MBB1061389.1"/>
    <property type="molecule type" value="Genomic_DNA"/>
</dbReference>
<proteinExistence type="predicted"/>
<evidence type="ECO:0000259" key="2">
    <source>
        <dbReference type="Pfam" id="PF10882"/>
    </source>
</evidence>
<dbReference type="Proteomes" id="UP000523196">
    <property type="component" value="Unassembled WGS sequence"/>
</dbReference>
<reference evidence="3 4" key="1">
    <citation type="submission" date="2020-08" db="EMBL/GenBank/DDBJ databases">
        <authorList>
            <person name="Xu S."/>
            <person name="Li A."/>
        </authorList>
    </citation>
    <scope>NUCLEOTIDE SEQUENCE [LARGE SCALE GENOMIC DNA]</scope>
    <source>
        <strain evidence="3 4">119BY6-57</strain>
    </source>
</reference>
<accession>A0A7W3TNM4</accession>
<sequence>MQHGDRTRSADGEEAFAVAPLAGRTRWFFPGLWAVLLVVAYLSPHGEAATEPVPAWLITPFACAMVVVGPYILLQYRRIALEGDVLRVMAASVFTQRVPVAALDLAHARVLDLDEHVDHRPWLRLFGMSLPGFTAGHCLLRNRRRAFCLLTRRDRVLLLPRRDGRYLLLSPEDPHGLLSRLRGLAEASHRD</sequence>
<comment type="caution">
    <text evidence="3">The sequence shown here is derived from an EMBL/GenBank/DDBJ whole genome shotgun (WGS) entry which is preliminary data.</text>
</comment>
<keyword evidence="4" id="KW-1185">Reference proteome</keyword>
<dbReference type="Pfam" id="PF10882">
    <property type="entry name" value="bPH_5"/>
    <property type="match status" value="1"/>
</dbReference>
<feature type="transmembrane region" description="Helical" evidence="1">
    <location>
        <begin position="27"/>
        <end position="43"/>
    </location>
</feature>
<keyword evidence="1" id="KW-0472">Membrane</keyword>
<dbReference type="AlphaFoldDB" id="A0A7W3TNM4"/>
<organism evidence="3 4">
    <name type="scientific">Marilutibacter spongiae</name>
    <dbReference type="NCBI Taxonomy" id="2025720"/>
    <lineage>
        <taxon>Bacteria</taxon>
        <taxon>Pseudomonadati</taxon>
        <taxon>Pseudomonadota</taxon>
        <taxon>Gammaproteobacteria</taxon>
        <taxon>Lysobacterales</taxon>
        <taxon>Lysobacteraceae</taxon>
        <taxon>Marilutibacter</taxon>
    </lineage>
</organism>
<keyword evidence="1" id="KW-1133">Transmembrane helix</keyword>
<feature type="domain" description="Bacterial Pleckstrin homology" evidence="2">
    <location>
        <begin position="118"/>
        <end position="183"/>
    </location>
</feature>